<proteinExistence type="predicted"/>
<feature type="compositionally biased region" description="Polar residues" evidence="1">
    <location>
        <begin position="57"/>
        <end position="67"/>
    </location>
</feature>
<organism evidence="2 3">
    <name type="scientific">Portunus trituberculatus</name>
    <name type="common">Swimming crab</name>
    <name type="synonym">Neptunus trituberculatus</name>
    <dbReference type="NCBI Taxonomy" id="210409"/>
    <lineage>
        <taxon>Eukaryota</taxon>
        <taxon>Metazoa</taxon>
        <taxon>Ecdysozoa</taxon>
        <taxon>Arthropoda</taxon>
        <taxon>Crustacea</taxon>
        <taxon>Multicrustacea</taxon>
        <taxon>Malacostraca</taxon>
        <taxon>Eumalacostraca</taxon>
        <taxon>Eucarida</taxon>
        <taxon>Decapoda</taxon>
        <taxon>Pleocyemata</taxon>
        <taxon>Brachyura</taxon>
        <taxon>Eubrachyura</taxon>
        <taxon>Portunoidea</taxon>
        <taxon>Portunidae</taxon>
        <taxon>Portuninae</taxon>
        <taxon>Portunus</taxon>
    </lineage>
</organism>
<evidence type="ECO:0000256" key="1">
    <source>
        <dbReference type="SAM" id="MobiDB-lite"/>
    </source>
</evidence>
<dbReference type="AlphaFoldDB" id="A0A5B7JQN8"/>
<sequence>MPTGNGCWAGGPRDASWSHTSRSGCGWRPGDRTPYGGQCPLPEPHSPLPRNPPENGPSEQMSLTQRSGRWLAGNHSGCYGGGDGAGDSEELGVG</sequence>
<evidence type="ECO:0000313" key="3">
    <source>
        <dbReference type="Proteomes" id="UP000324222"/>
    </source>
</evidence>
<protein>
    <submittedName>
        <fullName evidence="2">Uncharacterized protein</fullName>
    </submittedName>
</protein>
<accession>A0A5B7JQN8</accession>
<dbReference type="EMBL" id="VSRR010102238">
    <property type="protein sequence ID" value="MPC95437.1"/>
    <property type="molecule type" value="Genomic_DNA"/>
</dbReference>
<comment type="caution">
    <text evidence="2">The sequence shown here is derived from an EMBL/GenBank/DDBJ whole genome shotgun (WGS) entry which is preliminary data.</text>
</comment>
<evidence type="ECO:0000313" key="2">
    <source>
        <dbReference type="EMBL" id="MPC95437.1"/>
    </source>
</evidence>
<gene>
    <name evidence="2" type="ORF">E2C01_090649</name>
</gene>
<keyword evidence="3" id="KW-1185">Reference proteome</keyword>
<feature type="compositionally biased region" description="Pro residues" evidence="1">
    <location>
        <begin position="41"/>
        <end position="55"/>
    </location>
</feature>
<reference evidence="2 3" key="1">
    <citation type="submission" date="2019-05" db="EMBL/GenBank/DDBJ databases">
        <title>Another draft genome of Portunus trituberculatus and its Hox gene families provides insights of decapod evolution.</title>
        <authorList>
            <person name="Jeong J.-H."/>
            <person name="Song I."/>
            <person name="Kim S."/>
            <person name="Choi T."/>
            <person name="Kim D."/>
            <person name="Ryu S."/>
            <person name="Kim W."/>
        </authorList>
    </citation>
    <scope>NUCLEOTIDE SEQUENCE [LARGE SCALE GENOMIC DNA]</scope>
    <source>
        <tissue evidence="2">Muscle</tissue>
    </source>
</reference>
<feature type="region of interest" description="Disordered" evidence="1">
    <location>
        <begin position="1"/>
        <end position="94"/>
    </location>
</feature>
<name>A0A5B7JQN8_PORTR</name>
<dbReference type="Proteomes" id="UP000324222">
    <property type="component" value="Unassembled WGS sequence"/>
</dbReference>